<name>B7K0J7_RIPO1</name>
<dbReference type="eggNOG" id="ENOG50340AE">
    <property type="taxonomic scope" value="Bacteria"/>
</dbReference>
<dbReference type="AlphaFoldDB" id="B7K0J7"/>
<evidence type="ECO:0000313" key="1">
    <source>
        <dbReference type="EMBL" id="ACK67481.1"/>
    </source>
</evidence>
<evidence type="ECO:0000313" key="2">
    <source>
        <dbReference type="Proteomes" id="UP000008204"/>
    </source>
</evidence>
<protein>
    <submittedName>
        <fullName evidence="1">Uncharacterized protein</fullName>
    </submittedName>
</protein>
<dbReference type="Proteomes" id="UP000008204">
    <property type="component" value="Chromosome"/>
</dbReference>
<gene>
    <name evidence="1" type="ordered locus">PCC8801_3516</name>
</gene>
<proteinExistence type="predicted"/>
<accession>B7K0J7</accession>
<reference evidence="2" key="1">
    <citation type="journal article" date="2011" name="MBio">
        <title>Novel metabolic attributes of the genus Cyanothece, comprising a group of unicellular nitrogen-fixing Cyanobacteria.</title>
        <authorList>
            <person name="Bandyopadhyay A."/>
            <person name="Elvitigala T."/>
            <person name="Welsh E."/>
            <person name="Stockel J."/>
            <person name="Liberton M."/>
            <person name="Min H."/>
            <person name="Sherman L.A."/>
            <person name="Pakrasi H.B."/>
        </authorList>
    </citation>
    <scope>NUCLEOTIDE SEQUENCE [LARGE SCALE GENOMIC DNA]</scope>
    <source>
        <strain evidence="2">PCC 8801</strain>
    </source>
</reference>
<dbReference type="EMBL" id="CP001287">
    <property type="protein sequence ID" value="ACK67481.1"/>
    <property type="molecule type" value="Genomic_DNA"/>
</dbReference>
<keyword evidence="2" id="KW-1185">Reference proteome</keyword>
<dbReference type="STRING" id="41431.PCC8801_3516"/>
<dbReference type="KEGG" id="cyp:PCC8801_3516"/>
<dbReference type="HOGENOM" id="CLU_123765_0_0_3"/>
<organism evidence="1 2">
    <name type="scientific">Rippkaea orientalis (strain PCC 8801 / RF-1)</name>
    <name type="common">Cyanothece sp. (strain PCC 8801)</name>
    <dbReference type="NCBI Taxonomy" id="41431"/>
    <lineage>
        <taxon>Bacteria</taxon>
        <taxon>Bacillati</taxon>
        <taxon>Cyanobacteriota</taxon>
        <taxon>Cyanophyceae</taxon>
        <taxon>Oscillatoriophycideae</taxon>
        <taxon>Chroococcales</taxon>
        <taxon>Aphanothecaceae</taxon>
        <taxon>Rippkaea</taxon>
        <taxon>Rippkaea orientalis</taxon>
    </lineage>
</organism>
<sequence length="170" mass="19653">MHPFNIDQVHYTTLRHSIRTAIALSNGEKRIGIENIGIALGHSKQFFFKRTQRESKELKNLKQTGFSGQQVWVKIIGGDSNQELFRAKTLGLRDFVKLVTYEATVYRNMKAIILLAVFAETGIEKILEDAFSGRSIDFILDKIVHYSQWTYEELEEVLAYNRAEVRALYH</sequence>